<name>A0A540VRV2_9GAMM</name>
<comment type="caution">
    <text evidence="1">The sequence shown here is derived from an EMBL/GenBank/DDBJ whole genome shotgun (WGS) entry which is preliminary data.</text>
</comment>
<accession>A0A540VRV2</accession>
<protein>
    <submittedName>
        <fullName evidence="1">DUF4054 domain-containing protein</fullName>
    </submittedName>
</protein>
<reference evidence="1 2" key="1">
    <citation type="submission" date="2019-06" db="EMBL/GenBank/DDBJ databases">
        <title>Metagenome assembled Genome of Spiribacter salinus SL48-SHIP from the microbial mat of Salt Lake 48 (Novosibirsk region, Russia).</title>
        <authorList>
            <person name="Shipova A."/>
            <person name="Rozanov A.S."/>
            <person name="Bryanskaya A.V."/>
            <person name="Peltek S.E."/>
        </authorList>
    </citation>
    <scope>NUCLEOTIDE SEQUENCE [LARGE SCALE GENOMIC DNA]</scope>
    <source>
        <strain evidence="1">SL48-SHIP-2</strain>
    </source>
</reference>
<sequence length="112" mass="11803">MPTPSEIIDAIAPELASNASKQTHIDLAEASTSLTAYKEQRDYAVALLAAHTMTLASRSGNAGAVTSLKEGQLSIGFAAGTSSRTLDHTSYGAELLRLRRSCILTARTVLVK</sequence>
<organism evidence="1 2">
    <name type="scientific">Spiribacter salinus</name>
    <dbReference type="NCBI Taxonomy" id="1335746"/>
    <lineage>
        <taxon>Bacteria</taxon>
        <taxon>Pseudomonadati</taxon>
        <taxon>Pseudomonadota</taxon>
        <taxon>Gammaproteobacteria</taxon>
        <taxon>Chromatiales</taxon>
        <taxon>Ectothiorhodospiraceae</taxon>
        <taxon>Spiribacter</taxon>
    </lineage>
</organism>
<evidence type="ECO:0000313" key="1">
    <source>
        <dbReference type="EMBL" id="TQE99494.1"/>
    </source>
</evidence>
<proteinExistence type="predicted"/>
<dbReference type="InterPro" id="IPR025127">
    <property type="entry name" value="DUF4054"/>
</dbReference>
<evidence type="ECO:0000313" key="2">
    <source>
        <dbReference type="Proteomes" id="UP000315400"/>
    </source>
</evidence>
<dbReference type="Pfam" id="PF13262">
    <property type="entry name" value="DUF4054"/>
    <property type="match status" value="1"/>
</dbReference>
<dbReference type="Proteomes" id="UP000315400">
    <property type="component" value="Unassembled WGS sequence"/>
</dbReference>
<gene>
    <name evidence="1" type="ORF">FKY71_08285</name>
</gene>
<dbReference type="EMBL" id="VIFK01000057">
    <property type="protein sequence ID" value="TQE99494.1"/>
    <property type="molecule type" value="Genomic_DNA"/>
</dbReference>
<dbReference type="AlphaFoldDB" id="A0A540VRV2"/>